<protein>
    <recommendedName>
        <fullName evidence="3">AbrB family transcriptional regulator</fullName>
    </recommendedName>
</protein>
<dbReference type="EMBL" id="JBHSTT010000081">
    <property type="protein sequence ID" value="MFC6391689.1"/>
    <property type="molecule type" value="Genomic_DNA"/>
</dbReference>
<evidence type="ECO:0000313" key="1">
    <source>
        <dbReference type="EMBL" id="MFC6391689.1"/>
    </source>
</evidence>
<comment type="caution">
    <text evidence="1">The sequence shown here is derived from an EMBL/GenBank/DDBJ whole genome shotgun (WGS) entry which is preliminary data.</text>
</comment>
<organism evidence="1 2">
    <name type="scientific">Methylorubrum zatmanii</name>
    <dbReference type="NCBI Taxonomy" id="29429"/>
    <lineage>
        <taxon>Bacteria</taxon>
        <taxon>Pseudomonadati</taxon>
        <taxon>Pseudomonadota</taxon>
        <taxon>Alphaproteobacteria</taxon>
        <taxon>Hyphomicrobiales</taxon>
        <taxon>Methylobacteriaceae</taxon>
        <taxon>Methylorubrum</taxon>
    </lineage>
</organism>
<keyword evidence="2" id="KW-1185">Reference proteome</keyword>
<reference evidence="2" key="1">
    <citation type="journal article" date="2019" name="Int. J. Syst. Evol. Microbiol.">
        <title>The Global Catalogue of Microorganisms (GCM) 10K type strain sequencing project: providing services to taxonomists for standard genome sequencing and annotation.</title>
        <authorList>
            <consortium name="The Broad Institute Genomics Platform"/>
            <consortium name="The Broad Institute Genome Sequencing Center for Infectious Disease"/>
            <person name="Wu L."/>
            <person name="Ma J."/>
        </authorList>
    </citation>
    <scope>NUCLEOTIDE SEQUENCE [LARGE SCALE GENOMIC DNA]</scope>
    <source>
        <strain evidence="2">CCUG 36916</strain>
    </source>
</reference>
<dbReference type="SUPFAM" id="SSF89447">
    <property type="entry name" value="AbrB/MazE/MraZ-like"/>
    <property type="match status" value="1"/>
</dbReference>
<dbReference type="RefSeq" id="WP_281397003.1">
    <property type="nucleotide sequence ID" value="NZ_JBHSTT010000081.1"/>
</dbReference>
<gene>
    <name evidence="1" type="ORF">ACFQDP_20485</name>
</gene>
<proteinExistence type="predicted"/>
<sequence length="43" mass="4849">MKREVKKIDNSTGVILPKDLSLRLDLQQSRGCMFPNGRMGVSE</sequence>
<dbReference type="Proteomes" id="UP001596237">
    <property type="component" value="Unassembled WGS sequence"/>
</dbReference>
<accession>A0ABW1WTP9</accession>
<name>A0ABW1WTP9_9HYPH</name>
<dbReference type="InterPro" id="IPR037914">
    <property type="entry name" value="SpoVT-AbrB_sf"/>
</dbReference>
<evidence type="ECO:0008006" key="3">
    <source>
        <dbReference type="Google" id="ProtNLM"/>
    </source>
</evidence>
<evidence type="ECO:0000313" key="2">
    <source>
        <dbReference type="Proteomes" id="UP001596237"/>
    </source>
</evidence>